<accession>A0A4Y4D716</accession>
<proteinExistence type="predicted"/>
<dbReference type="Proteomes" id="UP000315730">
    <property type="component" value="Unassembled WGS sequence"/>
</dbReference>
<evidence type="ECO:0000313" key="3">
    <source>
        <dbReference type="Proteomes" id="UP000315730"/>
    </source>
</evidence>
<feature type="region of interest" description="Disordered" evidence="1">
    <location>
        <begin position="1"/>
        <end position="21"/>
    </location>
</feature>
<evidence type="ECO:0000256" key="1">
    <source>
        <dbReference type="SAM" id="MobiDB-lite"/>
    </source>
</evidence>
<protein>
    <submittedName>
        <fullName evidence="2">Uncharacterized protein</fullName>
    </submittedName>
</protein>
<reference evidence="2 3" key="1">
    <citation type="submission" date="2019-06" db="EMBL/GenBank/DDBJ databases">
        <title>Whole genome shotgun sequence of Kocuria varians NBRC 15358.</title>
        <authorList>
            <person name="Hosoyama A."/>
            <person name="Uohara A."/>
            <person name="Ohji S."/>
            <person name="Ichikawa N."/>
        </authorList>
    </citation>
    <scope>NUCLEOTIDE SEQUENCE [LARGE SCALE GENOMIC DNA]</scope>
    <source>
        <strain evidence="2 3">NBRC 15358</strain>
    </source>
</reference>
<feature type="compositionally biased region" description="Basic residues" evidence="1">
    <location>
        <begin position="104"/>
        <end position="116"/>
    </location>
</feature>
<gene>
    <name evidence="2" type="ORF">KVA01_16590</name>
</gene>
<organism evidence="2 3">
    <name type="scientific">Kocuria varians</name>
    <name type="common">Micrococcus varians</name>
    <dbReference type="NCBI Taxonomy" id="1272"/>
    <lineage>
        <taxon>Bacteria</taxon>
        <taxon>Bacillati</taxon>
        <taxon>Actinomycetota</taxon>
        <taxon>Actinomycetes</taxon>
        <taxon>Micrococcales</taxon>
        <taxon>Micrococcaceae</taxon>
        <taxon>Kocuria</taxon>
    </lineage>
</organism>
<comment type="caution">
    <text evidence="2">The sequence shown here is derived from an EMBL/GenBank/DDBJ whole genome shotgun (WGS) entry which is preliminary data.</text>
</comment>
<dbReference type="AlphaFoldDB" id="A0A4Y4D716"/>
<name>A0A4Y4D716_KOCVA</name>
<keyword evidence="3" id="KW-1185">Reference proteome</keyword>
<feature type="region of interest" description="Disordered" evidence="1">
    <location>
        <begin position="96"/>
        <end position="116"/>
    </location>
</feature>
<sequence>MAFSWETARSAARGSNPGPDRMIALPWDVAARFPITIPKQWYSSGAGEPCGTWRHGARQYPCEYQGPGGQSDLAFQIPAFAAGAYRASGVAPCVDPAGQDGCARHTRRGQQLRGAR</sequence>
<dbReference type="EMBL" id="BJNW01000013">
    <property type="protein sequence ID" value="GEC99504.1"/>
    <property type="molecule type" value="Genomic_DNA"/>
</dbReference>
<evidence type="ECO:0000313" key="2">
    <source>
        <dbReference type="EMBL" id="GEC99504.1"/>
    </source>
</evidence>